<dbReference type="EMBL" id="AWEZ01000047">
    <property type="protein sequence ID" value="ERL08046.1"/>
    <property type="molecule type" value="Genomic_DNA"/>
</dbReference>
<comment type="caution">
    <text evidence="1">The sequence shown here is derived from an EMBL/GenBank/DDBJ whole genome shotgun (WGS) entry which is preliminary data.</text>
</comment>
<sequence length="233" mass="24123">MTRTPWGYAIVDGTPDGAIVDGDTLVGVSADAQGAAAPIIGDGPIEVSGDTLSVPTAGGALVPIMTPEELSVATGGRLSATEDTVRWAIGAYGDAMRTMCGWHICPSLRCRYVADGGRVAQLPAMHVSDVISVTVGGEEVDPSAYEWTPVGLVRFARPCAATRAGWHSVSIDYVAGIDDARQLQATLAALVSEYLVANPGISSQTAGGTQVSYSASVGVRSHYEELAPYRLVT</sequence>
<evidence type="ECO:0000313" key="1">
    <source>
        <dbReference type="EMBL" id="ERL08046.1"/>
    </source>
</evidence>
<dbReference type="OrthoDB" id="3838020at2"/>
<organism evidence="1 2">
    <name type="scientific">Olsenella profusa F0195</name>
    <dbReference type="NCBI Taxonomy" id="1125712"/>
    <lineage>
        <taxon>Bacteria</taxon>
        <taxon>Bacillati</taxon>
        <taxon>Actinomycetota</taxon>
        <taxon>Coriobacteriia</taxon>
        <taxon>Coriobacteriales</taxon>
        <taxon>Atopobiaceae</taxon>
        <taxon>Olsenella</taxon>
    </lineage>
</organism>
<gene>
    <name evidence="1" type="ORF">HMPREF1316_2368</name>
</gene>
<protein>
    <submittedName>
        <fullName evidence="1">Uncharacterized protein</fullName>
    </submittedName>
</protein>
<dbReference type="PATRIC" id="fig|1125712.3.peg.1427"/>
<name>U2V5W9_9ACTN</name>
<dbReference type="AlphaFoldDB" id="U2V5W9"/>
<dbReference type="Proteomes" id="UP000016638">
    <property type="component" value="Unassembled WGS sequence"/>
</dbReference>
<keyword evidence="2" id="KW-1185">Reference proteome</keyword>
<reference evidence="1 2" key="1">
    <citation type="submission" date="2013-08" db="EMBL/GenBank/DDBJ databases">
        <authorList>
            <person name="Durkin A.S."/>
            <person name="Haft D.R."/>
            <person name="McCorrison J."/>
            <person name="Torralba M."/>
            <person name="Gillis M."/>
            <person name="Haft D.H."/>
            <person name="Methe B."/>
            <person name="Sutton G."/>
            <person name="Nelson K.E."/>
        </authorList>
    </citation>
    <scope>NUCLEOTIDE SEQUENCE [LARGE SCALE GENOMIC DNA]</scope>
    <source>
        <strain evidence="1 2">F0195</strain>
    </source>
</reference>
<proteinExistence type="predicted"/>
<dbReference type="RefSeq" id="WP_021726321.1">
    <property type="nucleotide sequence ID" value="NZ_AWEZ01000047.1"/>
</dbReference>
<evidence type="ECO:0000313" key="2">
    <source>
        <dbReference type="Proteomes" id="UP000016638"/>
    </source>
</evidence>
<accession>U2V5W9</accession>
<dbReference type="STRING" id="1125712.HMPREF1316_2368"/>